<dbReference type="PROSITE" id="PS51553">
    <property type="entry name" value="GMPS_ATP_PPASE"/>
    <property type="match status" value="1"/>
</dbReference>
<dbReference type="FunCoup" id="A0A0J6ZLP0">
    <property type="interactions" value="508"/>
</dbReference>
<evidence type="ECO:0000313" key="12">
    <source>
        <dbReference type="EMBL" id="KMO85791.1"/>
    </source>
</evidence>
<dbReference type="NCBIfam" id="TIGR00888">
    <property type="entry name" value="guaA_Nterm"/>
    <property type="match status" value="1"/>
</dbReference>
<dbReference type="HAMAP" id="MF_00344">
    <property type="entry name" value="GMP_synthase"/>
    <property type="match status" value="1"/>
</dbReference>
<keyword evidence="3 9" id="KW-0436">Ligase</keyword>
<dbReference type="EC" id="6.3.5.2" evidence="9"/>
<dbReference type="NCBIfam" id="NF000848">
    <property type="entry name" value="PRK00074.1"/>
    <property type="match status" value="1"/>
</dbReference>
<evidence type="ECO:0000256" key="4">
    <source>
        <dbReference type="ARBA" id="ARBA00022741"/>
    </source>
</evidence>
<dbReference type="UniPathway" id="UPA00189">
    <property type="reaction ID" value="UER00296"/>
</dbReference>
<keyword evidence="7 9" id="KW-0067">ATP-binding</keyword>
<dbReference type="InterPro" id="IPR029062">
    <property type="entry name" value="Class_I_gatase-like"/>
</dbReference>
<dbReference type="InterPro" id="IPR022955">
    <property type="entry name" value="GMP_synthase"/>
</dbReference>
<dbReference type="GO" id="GO:0005829">
    <property type="term" value="C:cytosol"/>
    <property type="evidence" value="ECO:0007669"/>
    <property type="project" value="TreeGrafter"/>
</dbReference>
<dbReference type="Gene3D" id="3.40.50.880">
    <property type="match status" value="1"/>
</dbReference>
<evidence type="ECO:0000256" key="7">
    <source>
        <dbReference type="ARBA" id="ARBA00022840"/>
    </source>
</evidence>
<dbReference type="Pfam" id="PF00958">
    <property type="entry name" value="GMP_synt_C"/>
    <property type="match status" value="1"/>
</dbReference>
<evidence type="ECO:0000256" key="10">
    <source>
        <dbReference type="PROSITE-ProRule" id="PRU00886"/>
    </source>
</evidence>
<evidence type="ECO:0000259" key="11">
    <source>
        <dbReference type="PROSITE" id="PS51553"/>
    </source>
</evidence>
<dbReference type="InParanoid" id="A0A0J6ZLP0"/>
<dbReference type="InterPro" id="IPR025777">
    <property type="entry name" value="GMPS_ATP_PPase_dom"/>
</dbReference>
<keyword evidence="5 9" id="KW-0332">GMP biosynthesis</keyword>
<dbReference type="SUPFAM" id="SSF52317">
    <property type="entry name" value="Class I glutamine amidotransferase-like"/>
    <property type="match status" value="1"/>
</dbReference>
<evidence type="ECO:0000256" key="3">
    <source>
        <dbReference type="ARBA" id="ARBA00022598"/>
    </source>
</evidence>
<dbReference type="Proteomes" id="UP000036503">
    <property type="component" value="Unassembled WGS sequence"/>
</dbReference>
<keyword evidence="13" id="KW-1185">Reference proteome</keyword>
<dbReference type="Gene3D" id="3.30.300.10">
    <property type="match status" value="1"/>
</dbReference>
<dbReference type="InterPro" id="IPR014729">
    <property type="entry name" value="Rossmann-like_a/b/a_fold"/>
</dbReference>
<dbReference type="InterPro" id="IPR001674">
    <property type="entry name" value="GMP_synth_C"/>
</dbReference>
<dbReference type="PANTHER" id="PTHR11922">
    <property type="entry name" value="GMP SYNTHASE-RELATED"/>
    <property type="match status" value="1"/>
</dbReference>
<dbReference type="Gene3D" id="3.40.50.620">
    <property type="entry name" value="HUPs"/>
    <property type="match status" value="1"/>
</dbReference>
<dbReference type="CDD" id="cd01742">
    <property type="entry name" value="GATase1_GMP_Synthase"/>
    <property type="match status" value="1"/>
</dbReference>
<dbReference type="PRINTS" id="PR00099">
    <property type="entry name" value="CPSGATASE"/>
</dbReference>
<comment type="pathway">
    <text evidence="2 9">Purine metabolism; GMP biosynthesis; GMP from XMP (L-Gln route): step 1/1.</text>
</comment>
<dbReference type="AlphaFoldDB" id="A0A0J6ZLP0"/>
<dbReference type="SUPFAM" id="SSF52402">
    <property type="entry name" value="Adenine nucleotide alpha hydrolases-like"/>
    <property type="match status" value="1"/>
</dbReference>
<dbReference type="InterPro" id="IPR004739">
    <property type="entry name" value="GMP_synth_GATase"/>
</dbReference>
<proteinExistence type="inferred from homology"/>
<evidence type="ECO:0000256" key="8">
    <source>
        <dbReference type="ARBA" id="ARBA00022962"/>
    </source>
</evidence>
<dbReference type="RefSeq" id="WP_048515036.1">
    <property type="nucleotide sequence ID" value="NZ_FUXD01000039.1"/>
</dbReference>
<dbReference type="PRINTS" id="PR00096">
    <property type="entry name" value="GATASE"/>
</dbReference>
<dbReference type="GO" id="GO:0005524">
    <property type="term" value="F:ATP binding"/>
    <property type="evidence" value="ECO:0007669"/>
    <property type="project" value="UniProtKB-UniRule"/>
</dbReference>
<feature type="binding site" evidence="10">
    <location>
        <begin position="224"/>
        <end position="230"/>
    </location>
    <ligand>
        <name>ATP</name>
        <dbReference type="ChEBI" id="CHEBI:30616"/>
    </ligand>
</feature>
<keyword evidence="4 9" id="KW-0547">Nucleotide-binding</keyword>
<protein>
    <recommendedName>
        <fullName evidence="9">GMP synthase [glutamine-hydrolyzing]</fullName>
        <ecNumber evidence="9">6.3.5.2</ecNumber>
    </recommendedName>
    <alternativeName>
        <fullName evidence="9">GMP synthetase</fullName>
    </alternativeName>
    <alternativeName>
        <fullName evidence="9">Glutamine amidotransferase</fullName>
    </alternativeName>
</protein>
<feature type="domain" description="GMPS ATP-PPase" evidence="11">
    <location>
        <begin position="197"/>
        <end position="386"/>
    </location>
</feature>
<dbReference type="FunFam" id="3.40.50.880:FF:000001">
    <property type="entry name" value="GMP synthase [glutamine-hydrolyzing]"/>
    <property type="match status" value="1"/>
</dbReference>
<dbReference type="PATRIC" id="fig|1122219.3.peg.2305"/>
<reference evidence="12 13" key="1">
    <citation type="submission" date="2015-06" db="EMBL/GenBank/DDBJ databases">
        <title>Draft genome sequence of beer spoilage bacterium Megasphaera cerevisiae type strain 20462.</title>
        <authorList>
            <person name="Kutumbaka K."/>
            <person name="Pasmowitz J."/>
            <person name="Mategko J."/>
            <person name="Reyes D."/>
            <person name="Friedrich A."/>
            <person name="Han S."/>
            <person name="Martens-Habbena W."/>
            <person name="Neal-McKinney J."/>
            <person name="Janagama H.K."/>
            <person name="Nadala C."/>
            <person name="Samadpour M."/>
        </authorList>
    </citation>
    <scope>NUCLEOTIDE SEQUENCE [LARGE SCALE GENOMIC DNA]</scope>
    <source>
        <strain evidence="12 13">DSM 20462</strain>
    </source>
</reference>
<comment type="subunit">
    <text evidence="9">Homodimer.</text>
</comment>
<comment type="caution">
    <text evidence="12">The sequence shown here is derived from an EMBL/GenBank/DDBJ whole genome shotgun (WGS) entry which is preliminary data.</text>
</comment>
<dbReference type="EMBL" id="LEKT01000046">
    <property type="protein sequence ID" value="KMO85791.1"/>
    <property type="molecule type" value="Genomic_DNA"/>
</dbReference>
<evidence type="ECO:0000256" key="2">
    <source>
        <dbReference type="ARBA" id="ARBA00005153"/>
    </source>
</evidence>
<evidence type="ECO:0000313" key="13">
    <source>
        <dbReference type="Proteomes" id="UP000036503"/>
    </source>
</evidence>
<comment type="function">
    <text evidence="1 9">Catalyzes the synthesis of GMP from XMP.</text>
</comment>
<evidence type="ECO:0000256" key="5">
    <source>
        <dbReference type="ARBA" id="ARBA00022749"/>
    </source>
</evidence>
<dbReference type="CDD" id="cd01997">
    <property type="entry name" value="GMP_synthase_C"/>
    <property type="match status" value="1"/>
</dbReference>
<dbReference type="PANTHER" id="PTHR11922:SF2">
    <property type="entry name" value="GMP SYNTHASE [GLUTAMINE-HYDROLYZING]"/>
    <property type="match status" value="1"/>
</dbReference>
<dbReference type="InterPro" id="IPR017926">
    <property type="entry name" value="GATASE"/>
</dbReference>
<evidence type="ECO:0000256" key="1">
    <source>
        <dbReference type="ARBA" id="ARBA00002332"/>
    </source>
</evidence>
<feature type="active site" evidence="9">
    <location>
        <position position="170"/>
    </location>
</feature>
<comment type="catalytic activity">
    <reaction evidence="9">
        <text>XMP + L-glutamine + ATP + H2O = GMP + L-glutamate + AMP + diphosphate + 2 H(+)</text>
        <dbReference type="Rhea" id="RHEA:11680"/>
        <dbReference type="ChEBI" id="CHEBI:15377"/>
        <dbReference type="ChEBI" id="CHEBI:15378"/>
        <dbReference type="ChEBI" id="CHEBI:29985"/>
        <dbReference type="ChEBI" id="CHEBI:30616"/>
        <dbReference type="ChEBI" id="CHEBI:33019"/>
        <dbReference type="ChEBI" id="CHEBI:57464"/>
        <dbReference type="ChEBI" id="CHEBI:58115"/>
        <dbReference type="ChEBI" id="CHEBI:58359"/>
        <dbReference type="ChEBI" id="CHEBI:456215"/>
        <dbReference type="EC" id="6.3.5.2"/>
    </reaction>
</comment>
<dbReference type="FunFam" id="3.30.300.10:FF:000002">
    <property type="entry name" value="GMP synthase [glutamine-hydrolyzing]"/>
    <property type="match status" value="1"/>
</dbReference>
<keyword evidence="6 9" id="KW-0658">Purine biosynthesis</keyword>
<keyword evidence="8 9" id="KW-0315">Glutamine amidotransferase</keyword>
<feature type="active site" evidence="9">
    <location>
        <position position="172"/>
    </location>
</feature>
<gene>
    <name evidence="9" type="primary">guaA</name>
    <name evidence="12" type="ORF">AB840_11740</name>
</gene>
<name>A0A0J6ZLP0_9FIRM</name>
<dbReference type="SUPFAM" id="SSF54810">
    <property type="entry name" value="GMP synthetase C-terminal dimerisation domain"/>
    <property type="match status" value="1"/>
</dbReference>
<dbReference type="GO" id="GO:0003921">
    <property type="term" value="F:GMP synthase activity"/>
    <property type="evidence" value="ECO:0007669"/>
    <property type="project" value="InterPro"/>
</dbReference>
<organism evidence="12 13">
    <name type="scientific">Megasphaera cerevisiae DSM 20462</name>
    <dbReference type="NCBI Taxonomy" id="1122219"/>
    <lineage>
        <taxon>Bacteria</taxon>
        <taxon>Bacillati</taxon>
        <taxon>Bacillota</taxon>
        <taxon>Negativicutes</taxon>
        <taxon>Veillonellales</taxon>
        <taxon>Veillonellaceae</taxon>
        <taxon>Megasphaera</taxon>
    </lineage>
</organism>
<dbReference type="Pfam" id="PF02540">
    <property type="entry name" value="NAD_synthase"/>
    <property type="match status" value="1"/>
</dbReference>
<accession>A0A0J6ZLP0</accession>
<dbReference type="OrthoDB" id="9802219at2"/>
<dbReference type="STRING" id="39029.BSR42_07045"/>
<dbReference type="PROSITE" id="PS51273">
    <property type="entry name" value="GATASE_TYPE_1"/>
    <property type="match status" value="1"/>
</dbReference>
<dbReference type="FunFam" id="3.40.50.620:FF:000001">
    <property type="entry name" value="GMP synthase [glutamine-hydrolyzing]"/>
    <property type="match status" value="1"/>
</dbReference>
<dbReference type="NCBIfam" id="TIGR00884">
    <property type="entry name" value="guaA_Cterm"/>
    <property type="match status" value="1"/>
</dbReference>
<dbReference type="Pfam" id="PF00117">
    <property type="entry name" value="GATase"/>
    <property type="match status" value="1"/>
</dbReference>
<evidence type="ECO:0000256" key="9">
    <source>
        <dbReference type="HAMAP-Rule" id="MF_00344"/>
    </source>
</evidence>
<evidence type="ECO:0000256" key="6">
    <source>
        <dbReference type="ARBA" id="ARBA00022755"/>
    </source>
</evidence>
<feature type="active site" description="Nucleophile" evidence="9">
    <location>
        <position position="83"/>
    </location>
</feature>
<dbReference type="InterPro" id="IPR022310">
    <property type="entry name" value="NAD/GMP_synthase"/>
</dbReference>
<sequence length="511" mass="56666">MDNKELVIVVDFGGQYNQLIARRVRENHVYCEVYPYHKAVEKIKELRPQGIIFTGGPASVYEEKAPKIEAEVFHLDIPVLGLCYGMQFMAQTLGGEVRHADMREFGKTAIDVNTSSPLFAGLQEKETVWMSHQDYVSSIPEGFEIVAHTGNCPVAAMQNAAKKLYAMQYHPEVLHTEHGKEMLHNFLFEVCGCTGSWTMANYAKTAVDAIKKTVGGGKVVLALSGGVDSSVAAALISKAVGSQLTCIFVDHGLLRKNEGDEVEGAFKNSGMNFIRVDAADRFLNKLSGVSEPERKRKIIGEEFIRVFEDEGRKIGSVDFLAQGTIYPDVIESGAGDAAVIKSHHNVGGLPAVVDFKGLIEPLRNLFKDEVRELGAELNLPDYLVWRQPFPGPGLAIRIMGEITREKLAILRDADAIFREEVANAGLQRSINQYFAVLTSNRTVGVMGDFRTYDYTLALRGVTTTDFMTADWARIPYDVLDKISSRIVNEVDHINRIVYDITSKPPATIEWE</sequence>